<organism evidence="4 5">
    <name type="scientific">Pacificibacter maritimus</name>
    <dbReference type="NCBI Taxonomy" id="762213"/>
    <lineage>
        <taxon>Bacteria</taxon>
        <taxon>Pseudomonadati</taxon>
        <taxon>Pseudomonadota</taxon>
        <taxon>Alphaproteobacteria</taxon>
        <taxon>Rhodobacterales</taxon>
        <taxon>Roseobacteraceae</taxon>
        <taxon>Pacificibacter</taxon>
    </lineage>
</organism>
<dbReference type="PROSITE" id="PS50110">
    <property type="entry name" value="RESPONSE_REGULATORY"/>
    <property type="match status" value="1"/>
</dbReference>
<feature type="modified residue" description="4-aspartylphosphate" evidence="2">
    <location>
        <position position="77"/>
    </location>
</feature>
<dbReference type="SMART" id="SM00448">
    <property type="entry name" value="REC"/>
    <property type="match status" value="1"/>
</dbReference>
<dbReference type="InterPro" id="IPR001789">
    <property type="entry name" value="Sig_transdc_resp-reg_receiver"/>
</dbReference>
<evidence type="ECO:0000259" key="3">
    <source>
        <dbReference type="PROSITE" id="PS50110"/>
    </source>
</evidence>
<dbReference type="RefSeq" id="WP_170162741.1">
    <property type="nucleotide sequence ID" value="NZ_RKQK01000003.1"/>
</dbReference>
<protein>
    <submittedName>
        <fullName evidence="4">Response regulator receiver domain-containing protein</fullName>
    </submittedName>
</protein>
<dbReference type="AlphaFoldDB" id="A0A3N4U7L8"/>
<keyword evidence="5" id="KW-1185">Reference proteome</keyword>
<dbReference type="GO" id="GO:0000160">
    <property type="term" value="P:phosphorelay signal transduction system"/>
    <property type="evidence" value="ECO:0007669"/>
    <property type="project" value="InterPro"/>
</dbReference>
<sequence length="227" mass="25206">MKSINPTQVDPIPAAYSPAAQTKRVEILIVDDSSFDTKNIERQCLRTSLYCAIDTATDVETMRQALDTKTYDVIFIDYHLASETGIEARKVICEHPKNGDTTTIMITGEVCHEVAVSAIKNGCQDYVAKSDLNSTALEMMLKTATKRLEDHATQVLQREMDAIHARTMGAVTEVVQQELSDERMVSLLLKALTQIGYADGRPYINAAPEAPNLLSEDDTDPNFFIFK</sequence>
<dbReference type="Proteomes" id="UP000269689">
    <property type="component" value="Unassembled WGS sequence"/>
</dbReference>
<dbReference type="InterPro" id="IPR050595">
    <property type="entry name" value="Bact_response_regulator"/>
</dbReference>
<reference evidence="4 5" key="1">
    <citation type="submission" date="2018-11" db="EMBL/GenBank/DDBJ databases">
        <title>Genomic Encyclopedia of Type Strains, Phase IV (KMG-IV): sequencing the most valuable type-strain genomes for metagenomic binning, comparative biology and taxonomic classification.</title>
        <authorList>
            <person name="Goeker M."/>
        </authorList>
    </citation>
    <scope>NUCLEOTIDE SEQUENCE [LARGE SCALE GENOMIC DNA]</scope>
    <source>
        <strain evidence="4 5">DSM 104731</strain>
    </source>
</reference>
<dbReference type="SUPFAM" id="SSF52172">
    <property type="entry name" value="CheY-like"/>
    <property type="match status" value="1"/>
</dbReference>
<dbReference type="CDD" id="cd00156">
    <property type="entry name" value="REC"/>
    <property type="match status" value="1"/>
</dbReference>
<comment type="caution">
    <text evidence="4">The sequence shown here is derived from an EMBL/GenBank/DDBJ whole genome shotgun (WGS) entry which is preliminary data.</text>
</comment>
<evidence type="ECO:0000313" key="4">
    <source>
        <dbReference type="EMBL" id="RPE66432.1"/>
    </source>
</evidence>
<dbReference type="Gene3D" id="3.40.50.2300">
    <property type="match status" value="1"/>
</dbReference>
<name>A0A3N4U7L8_9RHOB</name>
<evidence type="ECO:0000313" key="5">
    <source>
        <dbReference type="Proteomes" id="UP000269689"/>
    </source>
</evidence>
<proteinExistence type="predicted"/>
<feature type="domain" description="Response regulatory" evidence="3">
    <location>
        <begin position="26"/>
        <end position="144"/>
    </location>
</feature>
<dbReference type="Pfam" id="PF00072">
    <property type="entry name" value="Response_reg"/>
    <property type="match status" value="1"/>
</dbReference>
<dbReference type="PANTHER" id="PTHR44591:SF3">
    <property type="entry name" value="RESPONSE REGULATORY DOMAIN-CONTAINING PROTEIN"/>
    <property type="match status" value="1"/>
</dbReference>
<accession>A0A3N4U7L8</accession>
<gene>
    <name evidence="4" type="ORF">EDD53_2134</name>
</gene>
<evidence type="ECO:0000256" key="2">
    <source>
        <dbReference type="PROSITE-ProRule" id="PRU00169"/>
    </source>
</evidence>
<evidence type="ECO:0000256" key="1">
    <source>
        <dbReference type="ARBA" id="ARBA00022553"/>
    </source>
</evidence>
<keyword evidence="1 2" id="KW-0597">Phosphoprotein</keyword>
<dbReference type="PANTHER" id="PTHR44591">
    <property type="entry name" value="STRESS RESPONSE REGULATOR PROTEIN 1"/>
    <property type="match status" value="1"/>
</dbReference>
<dbReference type="EMBL" id="RKQK01000003">
    <property type="protein sequence ID" value="RPE66432.1"/>
    <property type="molecule type" value="Genomic_DNA"/>
</dbReference>
<dbReference type="InterPro" id="IPR011006">
    <property type="entry name" value="CheY-like_superfamily"/>
</dbReference>